<dbReference type="AlphaFoldDB" id="W7XEG9"/>
<organism evidence="1 2">
    <name type="scientific">Tetrahymena thermophila (strain SB210)</name>
    <dbReference type="NCBI Taxonomy" id="312017"/>
    <lineage>
        <taxon>Eukaryota</taxon>
        <taxon>Sar</taxon>
        <taxon>Alveolata</taxon>
        <taxon>Ciliophora</taxon>
        <taxon>Intramacronucleata</taxon>
        <taxon>Oligohymenophorea</taxon>
        <taxon>Hymenostomatida</taxon>
        <taxon>Tetrahymenina</taxon>
        <taxon>Tetrahymenidae</taxon>
        <taxon>Tetrahymena</taxon>
    </lineage>
</organism>
<protein>
    <submittedName>
        <fullName evidence="1">Uncharacterized protein</fullName>
    </submittedName>
</protein>
<sequence length="191" mass="23689">MRHTQVYHLENYMSQKSLINITYKEQDYQDPQHSFHPFCKSFHHLYIHFLKSNNQHQCIEYLILSNKISSHHLQGLSMQLQFKQLNNYQQLYIKQQFWDFQGKIKHLSKNCYSISSLLYLNKDFNYLHQCMSFSKQYWLINKDLNNLNRQLEYLQLMGIFLNQNYIVMIEYRMVYLEYCNFHRCFFRNPMY</sequence>
<dbReference type="Proteomes" id="UP000009168">
    <property type="component" value="Unassembled WGS sequence"/>
</dbReference>
<keyword evidence="2" id="KW-1185">Reference proteome</keyword>
<dbReference type="RefSeq" id="XP_012651394.1">
    <property type="nucleotide sequence ID" value="XM_012795940.1"/>
</dbReference>
<proteinExistence type="predicted"/>
<reference evidence="2" key="1">
    <citation type="journal article" date="2006" name="PLoS Biol.">
        <title>Macronuclear genome sequence of the ciliate Tetrahymena thermophila, a model eukaryote.</title>
        <authorList>
            <person name="Eisen J.A."/>
            <person name="Coyne R.S."/>
            <person name="Wu M."/>
            <person name="Wu D."/>
            <person name="Thiagarajan M."/>
            <person name="Wortman J.R."/>
            <person name="Badger J.H."/>
            <person name="Ren Q."/>
            <person name="Amedeo P."/>
            <person name="Jones K.M."/>
            <person name="Tallon L.J."/>
            <person name="Delcher A.L."/>
            <person name="Salzberg S.L."/>
            <person name="Silva J.C."/>
            <person name="Haas B.J."/>
            <person name="Majoros W.H."/>
            <person name="Farzad M."/>
            <person name="Carlton J.M."/>
            <person name="Smith R.K. Jr."/>
            <person name="Garg J."/>
            <person name="Pearlman R.E."/>
            <person name="Karrer K.M."/>
            <person name="Sun L."/>
            <person name="Manning G."/>
            <person name="Elde N.C."/>
            <person name="Turkewitz A.P."/>
            <person name="Asai D.J."/>
            <person name="Wilkes D.E."/>
            <person name="Wang Y."/>
            <person name="Cai H."/>
            <person name="Collins K."/>
            <person name="Stewart B.A."/>
            <person name="Lee S.R."/>
            <person name="Wilamowska K."/>
            <person name="Weinberg Z."/>
            <person name="Ruzzo W.L."/>
            <person name="Wloga D."/>
            <person name="Gaertig J."/>
            <person name="Frankel J."/>
            <person name="Tsao C.-C."/>
            <person name="Gorovsky M.A."/>
            <person name="Keeling P.J."/>
            <person name="Waller R.F."/>
            <person name="Patron N.J."/>
            <person name="Cherry J.M."/>
            <person name="Stover N.A."/>
            <person name="Krieger C.J."/>
            <person name="del Toro C."/>
            <person name="Ryder H.F."/>
            <person name="Williamson S.C."/>
            <person name="Barbeau R.A."/>
            <person name="Hamilton E.P."/>
            <person name="Orias E."/>
        </authorList>
    </citation>
    <scope>NUCLEOTIDE SEQUENCE [LARGE SCALE GENOMIC DNA]</scope>
    <source>
        <strain evidence="2">SB210</strain>
    </source>
</reference>
<dbReference type="KEGG" id="tet:TTHERM_000554419"/>
<dbReference type="GeneID" id="24439547"/>
<evidence type="ECO:0000313" key="2">
    <source>
        <dbReference type="Proteomes" id="UP000009168"/>
    </source>
</evidence>
<dbReference type="EMBL" id="GG662828">
    <property type="protein sequence ID" value="EWS76087.1"/>
    <property type="molecule type" value="Genomic_DNA"/>
</dbReference>
<gene>
    <name evidence="1" type="ORF">TTHERM_000554419</name>
</gene>
<name>W7XEG9_TETTS</name>
<evidence type="ECO:0000313" key="1">
    <source>
        <dbReference type="EMBL" id="EWS76087.1"/>
    </source>
</evidence>
<accession>W7XEG9</accession>
<dbReference type="InParanoid" id="W7XEG9"/>